<dbReference type="Gene3D" id="3.40.50.150">
    <property type="entry name" value="Vaccinia Virus protein VP39"/>
    <property type="match status" value="1"/>
</dbReference>
<proteinExistence type="predicted"/>
<gene>
    <name evidence="2" type="ORF">UT64_C0003G0007</name>
</gene>
<reference evidence="2 3" key="1">
    <citation type="journal article" date="2015" name="Nature">
        <title>rRNA introns, odd ribosomes, and small enigmatic genomes across a large radiation of phyla.</title>
        <authorList>
            <person name="Brown C.T."/>
            <person name="Hug L.A."/>
            <person name="Thomas B.C."/>
            <person name="Sharon I."/>
            <person name="Castelle C.J."/>
            <person name="Singh A."/>
            <person name="Wilkins M.J."/>
            <person name="Williams K.H."/>
            <person name="Banfield J.F."/>
        </authorList>
    </citation>
    <scope>NUCLEOTIDE SEQUENCE [LARGE SCALE GENOMIC DNA]</scope>
</reference>
<comment type="caution">
    <text evidence="2">The sequence shown here is derived from an EMBL/GenBank/DDBJ whole genome shotgun (WGS) entry which is preliminary data.</text>
</comment>
<name>A0A0G0Q8Y4_9BACT</name>
<evidence type="ECO:0000259" key="1">
    <source>
        <dbReference type="Pfam" id="PF10017"/>
    </source>
</evidence>
<feature type="domain" description="Histidine-specific methyltransferase SAM-dependent" evidence="1">
    <location>
        <begin position="3"/>
        <end position="159"/>
    </location>
</feature>
<organism evidence="2 3">
    <name type="scientific">Candidatus Falkowbacteria bacterium GW2011_GWF2_39_8</name>
    <dbReference type="NCBI Taxonomy" id="1618642"/>
    <lineage>
        <taxon>Bacteria</taxon>
        <taxon>Candidatus Falkowiibacteriota</taxon>
    </lineage>
</organism>
<evidence type="ECO:0000313" key="2">
    <source>
        <dbReference type="EMBL" id="KKR33786.1"/>
    </source>
</evidence>
<dbReference type="InterPro" id="IPR029063">
    <property type="entry name" value="SAM-dependent_MTases_sf"/>
</dbReference>
<sequence length="247" mass="28047">MKTKCFYEDGLWQAIEAHPKYDLGKRELEALIKLLPVVANAINNTIANLFHLGIGNGREIKFFIENFPVINTYLANDICAASLSRVIAETRKALPEVNFIEAHADVELKNVIKALRDNLFNSTLIALVANAVIFSNRSMDKKIHDAMHEGDYFIVTLESYHSDIFKSYAIEPVYDLLSKSGLKVTAENVDIIYEDQCLKMLCEDELLLSSYKPTVNQLRARMASSGFKEVLLQHYEDIHMIGALYKR</sequence>
<dbReference type="Pfam" id="PF10017">
    <property type="entry name" value="Methyltransf_33"/>
    <property type="match status" value="1"/>
</dbReference>
<dbReference type="Proteomes" id="UP000034137">
    <property type="component" value="Unassembled WGS sequence"/>
</dbReference>
<dbReference type="AlphaFoldDB" id="A0A0G0Q8Y4"/>
<accession>A0A0G0Q8Y4</accession>
<evidence type="ECO:0000313" key="3">
    <source>
        <dbReference type="Proteomes" id="UP000034137"/>
    </source>
</evidence>
<dbReference type="InterPro" id="IPR019257">
    <property type="entry name" value="MeTrfase_dom"/>
</dbReference>
<protein>
    <recommendedName>
        <fullName evidence="1">Histidine-specific methyltransferase SAM-dependent domain-containing protein</fullName>
    </recommendedName>
</protein>
<dbReference type="EMBL" id="LBXO01000003">
    <property type="protein sequence ID" value="KKR33786.1"/>
    <property type="molecule type" value="Genomic_DNA"/>
</dbReference>